<proteinExistence type="predicted"/>
<evidence type="ECO:0000313" key="2">
    <source>
        <dbReference type="Proteomes" id="UP000829517"/>
    </source>
</evidence>
<accession>A0ABS9J0T9</accession>
<organism evidence="1 2">
    <name type="scientific">Joostella atrarenae</name>
    <dbReference type="NCBI Taxonomy" id="679257"/>
    <lineage>
        <taxon>Bacteria</taxon>
        <taxon>Pseudomonadati</taxon>
        <taxon>Bacteroidota</taxon>
        <taxon>Flavobacteriia</taxon>
        <taxon>Flavobacteriales</taxon>
        <taxon>Flavobacteriaceae</taxon>
        <taxon>Joostella</taxon>
    </lineage>
</organism>
<dbReference type="RefSeq" id="WP_236957912.1">
    <property type="nucleotide sequence ID" value="NZ_JAETXX010000001.1"/>
</dbReference>
<sequence>MKKALVLLLVNVAGIIIISAQERFLSLQSKDSINGSPRYKTSLGANLKLNGYFDIFGGLQDSETFNIGNINVFGTDDSKSLKVDMYQTQIKWETSVVLKDGKKISAVIETDFWGGDGHIRLRKAYVETEHWQIGQNWNNFGDEVLWPDIMEWEGPPSGIWLRTPHVKYKNTLRNENFIYEISLEAPMTDYERFPDIEPYVEEATQFTPDLTFAMKYEKPWGHIRLSSVYRHIRYKLDGNEDSFFGYGFSLSGIYSAVESKNNFQYQFVSGKGITAYMTTIAGQGYDGYPTVNDDFNATPALGGWSSYEYYFAPKWHSSFVLGYTQYYTDNMERYIVTDEIDSGELFLDGDVKNYHYYGIVNLMFDPYERMTVGLELDYGVKTLDAQGHLNNVFVDNSKTRDAMRISFGFMFYF</sequence>
<gene>
    <name evidence="1" type="ORF">JM658_03865</name>
</gene>
<dbReference type="Proteomes" id="UP000829517">
    <property type="component" value="Unassembled WGS sequence"/>
</dbReference>
<name>A0ABS9J0T9_9FLAO</name>
<keyword evidence="2" id="KW-1185">Reference proteome</keyword>
<evidence type="ECO:0000313" key="1">
    <source>
        <dbReference type="EMBL" id="MCF8713955.1"/>
    </source>
</evidence>
<comment type="caution">
    <text evidence="1">The sequence shown here is derived from an EMBL/GenBank/DDBJ whole genome shotgun (WGS) entry which is preliminary data.</text>
</comment>
<evidence type="ECO:0008006" key="3">
    <source>
        <dbReference type="Google" id="ProtNLM"/>
    </source>
</evidence>
<reference evidence="1 2" key="1">
    <citation type="submission" date="2021-01" db="EMBL/GenBank/DDBJ databases">
        <title>Genome sequencing of Joostella atrarenae M1-2 (= KCTC 23194).</title>
        <authorList>
            <person name="Zakaria M.R."/>
            <person name="Lam M.Q."/>
            <person name="Chong C.S."/>
        </authorList>
    </citation>
    <scope>NUCLEOTIDE SEQUENCE [LARGE SCALE GENOMIC DNA]</scope>
    <source>
        <strain evidence="1 2">M1-2</strain>
    </source>
</reference>
<dbReference type="SUPFAM" id="SSF56935">
    <property type="entry name" value="Porins"/>
    <property type="match status" value="1"/>
</dbReference>
<protein>
    <recommendedName>
        <fullName evidence="3">Porin</fullName>
    </recommendedName>
</protein>
<dbReference type="EMBL" id="JAETXX010000001">
    <property type="protein sequence ID" value="MCF8713955.1"/>
    <property type="molecule type" value="Genomic_DNA"/>
</dbReference>